<accession>A0ABR2GK63</accession>
<evidence type="ECO:0000313" key="3">
    <source>
        <dbReference type="EMBL" id="KAK8833943.1"/>
    </source>
</evidence>
<feature type="compositionally biased region" description="Low complexity" evidence="2">
    <location>
        <begin position="106"/>
        <end position="117"/>
    </location>
</feature>
<keyword evidence="1" id="KW-0175">Coiled coil</keyword>
<feature type="region of interest" description="Disordered" evidence="2">
    <location>
        <begin position="1"/>
        <end position="126"/>
    </location>
</feature>
<feature type="compositionally biased region" description="Low complexity" evidence="2">
    <location>
        <begin position="70"/>
        <end position="90"/>
    </location>
</feature>
<name>A0ABR2GK63_9EUKA</name>
<evidence type="ECO:0000256" key="2">
    <source>
        <dbReference type="SAM" id="MobiDB-lite"/>
    </source>
</evidence>
<dbReference type="EMBL" id="JAPFFF010000027">
    <property type="protein sequence ID" value="KAK8848002.1"/>
    <property type="molecule type" value="Genomic_DNA"/>
</dbReference>
<reference evidence="3 5" key="1">
    <citation type="submission" date="2024-04" db="EMBL/GenBank/DDBJ databases">
        <title>Tritrichomonas musculus Genome.</title>
        <authorList>
            <person name="Alves-Ferreira E."/>
            <person name="Grigg M."/>
            <person name="Lorenzi H."/>
            <person name="Galac M."/>
        </authorList>
    </citation>
    <scope>NUCLEOTIDE SEQUENCE [LARGE SCALE GENOMIC DNA]</scope>
    <source>
        <strain evidence="3 5">EAF2021</strain>
    </source>
</reference>
<dbReference type="Proteomes" id="UP001470230">
    <property type="component" value="Unassembled WGS sequence"/>
</dbReference>
<gene>
    <name evidence="4" type="ORF">M9Y10_019054</name>
    <name evidence="3" type="ORF">M9Y10_037669</name>
</gene>
<comment type="caution">
    <text evidence="3">The sequence shown here is derived from an EMBL/GenBank/DDBJ whole genome shotgun (WGS) entry which is preliminary data.</text>
</comment>
<evidence type="ECO:0000313" key="5">
    <source>
        <dbReference type="Proteomes" id="UP001470230"/>
    </source>
</evidence>
<evidence type="ECO:0000256" key="1">
    <source>
        <dbReference type="SAM" id="Coils"/>
    </source>
</evidence>
<feature type="compositionally biased region" description="Acidic residues" evidence="2">
    <location>
        <begin position="37"/>
        <end position="66"/>
    </location>
</feature>
<keyword evidence="5" id="KW-1185">Reference proteome</keyword>
<evidence type="ECO:0008006" key="6">
    <source>
        <dbReference type="Google" id="ProtNLM"/>
    </source>
</evidence>
<organism evidence="3 5">
    <name type="scientific">Tritrichomonas musculus</name>
    <dbReference type="NCBI Taxonomy" id="1915356"/>
    <lineage>
        <taxon>Eukaryota</taxon>
        <taxon>Metamonada</taxon>
        <taxon>Parabasalia</taxon>
        <taxon>Tritrichomonadida</taxon>
        <taxon>Tritrichomonadidae</taxon>
        <taxon>Tritrichomonas</taxon>
    </lineage>
</organism>
<dbReference type="PANTHER" id="PTHR47026:SF2">
    <property type="entry name" value="FLAGELLAR ASSOCIATED PROTEIN"/>
    <property type="match status" value="1"/>
</dbReference>
<dbReference type="PANTHER" id="PTHR47026">
    <property type="entry name" value="PIGMENTOSA GTPASE REGULATOR-LIKE PROTEIN, PUTATIVE-RELATED"/>
    <property type="match status" value="1"/>
</dbReference>
<feature type="coiled-coil region" evidence="1">
    <location>
        <begin position="197"/>
        <end position="245"/>
    </location>
</feature>
<sequence>MSTKGDEQNENNDGDTGALEDVQESALGGLLPNKNSEEEEENNEEDNNEKENNEEENANENPEEEDNQSHRSSQQSKQSQRSHQTQQSSQVHEPDGEKSSRRSTTRSRQSNVTTSTSSKKKSKYDMKEVTDLSAQIYQGQPITTDDPDLIAAAILDLQDMRYQFECEKKFDEALKAVQAIDRAREVQKEKLKKLYSNEEVEEVNQKIEKSKRQLSRLNKKAEDQINQLNYDLDELVENLRKRQQAEIERHDQIWTSESKVRDFNRTSGKVRALRYQQQKMLNSKRYAEAEQVRRIADRTVAIEAQMAYKQMQNEYQESLDLLLKKHQEEMDNLLIANAAKKRDLQHKIDKRKAPIILRISQLENEEKLARDEDRVWNHRYKLDSASISKRMGLTADANVQSARLRIPKYNKMKLPPLETSSLKKTVMSRRTSRL</sequence>
<proteinExistence type="predicted"/>
<protein>
    <recommendedName>
        <fullName evidence="6">DUF4201 domain-containing protein</fullName>
    </recommendedName>
</protein>
<dbReference type="EMBL" id="JAPFFF010000571">
    <property type="protein sequence ID" value="KAK8833943.1"/>
    <property type="molecule type" value="Genomic_DNA"/>
</dbReference>
<evidence type="ECO:0000313" key="4">
    <source>
        <dbReference type="EMBL" id="KAK8848002.1"/>
    </source>
</evidence>